<gene>
    <name evidence="11" type="ORF">M0L20_28115</name>
</gene>
<feature type="domain" description="Histidine kinase" evidence="9">
    <location>
        <begin position="884"/>
        <end position="1117"/>
    </location>
</feature>
<keyword evidence="12" id="KW-1185">Reference proteome</keyword>
<dbReference type="SUPFAM" id="SSF52172">
    <property type="entry name" value="CheY-like"/>
    <property type="match status" value="1"/>
</dbReference>
<evidence type="ECO:0000256" key="1">
    <source>
        <dbReference type="ARBA" id="ARBA00000085"/>
    </source>
</evidence>
<dbReference type="Pfam" id="PF07494">
    <property type="entry name" value="Reg_prop"/>
    <property type="match status" value="1"/>
</dbReference>
<evidence type="ECO:0000313" key="11">
    <source>
        <dbReference type="EMBL" id="MCK8495764.1"/>
    </source>
</evidence>
<dbReference type="InterPro" id="IPR001789">
    <property type="entry name" value="Sig_transdc_resp-reg_receiver"/>
</dbReference>
<feature type="domain" description="Response regulatory" evidence="10">
    <location>
        <begin position="1162"/>
        <end position="1277"/>
    </location>
</feature>
<name>A0ABT0HUA2_9BACT</name>
<evidence type="ECO:0000259" key="10">
    <source>
        <dbReference type="PROSITE" id="PS50110"/>
    </source>
</evidence>
<dbReference type="PRINTS" id="PR00344">
    <property type="entry name" value="BCTRLSENSOR"/>
</dbReference>
<dbReference type="InterPro" id="IPR004358">
    <property type="entry name" value="Sig_transdc_His_kin-like_C"/>
</dbReference>
<dbReference type="SUPFAM" id="SSF55874">
    <property type="entry name" value="ATPase domain of HSP90 chaperone/DNA topoisomerase II/histidine kinase"/>
    <property type="match status" value="1"/>
</dbReference>
<dbReference type="SUPFAM" id="SSF63829">
    <property type="entry name" value="Calcium-dependent phosphotriesterase"/>
    <property type="match status" value="1"/>
</dbReference>
<dbReference type="Gene3D" id="1.10.10.60">
    <property type="entry name" value="Homeodomain-like"/>
    <property type="match status" value="2"/>
</dbReference>
<dbReference type="Gene3D" id="3.40.50.2300">
    <property type="match status" value="1"/>
</dbReference>
<accession>A0ABT0HUA2</accession>
<keyword evidence="6" id="KW-0804">Transcription</keyword>
<dbReference type="Gene3D" id="1.10.287.130">
    <property type="match status" value="1"/>
</dbReference>
<protein>
    <recommendedName>
        <fullName evidence="2">histidine kinase</fullName>
        <ecNumber evidence="2">2.7.13.3</ecNumber>
    </recommendedName>
</protein>
<dbReference type="PROSITE" id="PS50109">
    <property type="entry name" value="HIS_KIN"/>
    <property type="match status" value="1"/>
</dbReference>
<dbReference type="PROSITE" id="PS00041">
    <property type="entry name" value="HTH_ARAC_FAMILY_1"/>
    <property type="match status" value="1"/>
</dbReference>
<dbReference type="InterPro" id="IPR015943">
    <property type="entry name" value="WD40/YVTN_repeat-like_dom_sf"/>
</dbReference>
<evidence type="ECO:0000259" key="8">
    <source>
        <dbReference type="PROSITE" id="PS01124"/>
    </source>
</evidence>
<evidence type="ECO:0000256" key="6">
    <source>
        <dbReference type="ARBA" id="ARBA00023163"/>
    </source>
</evidence>
<dbReference type="Pfam" id="PF02518">
    <property type="entry name" value="HATPase_c"/>
    <property type="match status" value="1"/>
</dbReference>
<dbReference type="Gene3D" id="2.130.10.10">
    <property type="entry name" value="YVTN repeat-like/Quinoprotein amine dehydrogenase"/>
    <property type="match status" value="3"/>
</dbReference>
<keyword evidence="5" id="KW-0238">DNA-binding</keyword>
<dbReference type="SUPFAM" id="SSF47384">
    <property type="entry name" value="Homodimeric domain of signal transducing histidine kinase"/>
    <property type="match status" value="1"/>
</dbReference>
<dbReference type="PROSITE" id="PS50110">
    <property type="entry name" value="RESPONSE_REGULATORY"/>
    <property type="match status" value="1"/>
</dbReference>
<keyword evidence="3 7" id="KW-0597">Phosphoprotein</keyword>
<dbReference type="Pfam" id="PF07495">
    <property type="entry name" value="Y_Y_Y"/>
    <property type="match status" value="1"/>
</dbReference>
<dbReference type="InterPro" id="IPR013783">
    <property type="entry name" value="Ig-like_fold"/>
</dbReference>
<dbReference type="SMART" id="SM00388">
    <property type="entry name" value="HisKA"/>
    <property type="match status" value="1"/>
</dbReference>
<comment type="catalytic activity">
    <reaction evidence="1">
        <text>ATP + protein L-histidine = ADP + protein N-phospho-L-histidine.</text>
        <dbReference type="EC" id="2.7.13.3"/>
    </reaction>
</comment>
<dbReference type="EC" id="2.7.13.3" evidence="2"/>
<evidence type="ECO:0000259" key="9">
    <source>
        <dbReference type="PROSITE" id="PS50109"/>
    </source>
</evidence>
<dbReference type="CDD" id="cd17574">
    <property type="entry name" value="REC_OmpR"/>
    <property type="match status" value="1"/>
</dbReference>
<dbReference type="SMART" id="SM00342">
    <property type="entry name" value="HTH_ARAC"/>
    <property type="match status" value="1"/>
</dbReference>
<feature type="modified residue" description="4-aspartylphosphate" evidence="7">
    <location>
        <position position="1210"/>
    </location>
</feature>
<proteinExistence type="predicted"/>
<dbReference type="InterPro" id="IPR009057">
    <property type="entry name" value="Homeodomain-like_sf"/>
</dbReference>
<evidence type="ECO:0000256" key="5">
    <source>
        <dbReference type="ARBA" id="ARBA00023125"/>
    </source>
</evidence>
<dbReference type="Gene3D" id="3.30.565.10">
    <property type="entry name" value="Histidine kinase-like ATPase, C-terminal domain"/>
    <property type="match status" value="1"/>
</dbReference>
<evidence type="ECO:0000256" key="4">
    <source>
        <dbReference type="ARBA" id="ARBA00023015"/>
    </source>
</evidence>
<dbReference type="SMART" id="SM00448">
    <property type="entry name" value="REC"/>
    <property type="match status" value="1"/>
</dbReference>
<dbReference type="InterPro" id="IPR036097">
    <property type="entry name" value="HisK_dim/P_sf"/>
</dbReference>
<dbReference type="PANTHER" id="PTHR43547">
    <property type="entry name" value="TWO-COMPONENT HISTIDINE KINASE"/>
    <property type="match status" value="1"/>
</dbReference>
<dbReference type="Gene3D" id="2.60.40.10">
    <property type="entry name" value="Immunoglobulins"/>
    <property type="match status" value="1"/>
</dbReference>
<dbReference type="GO" id="GO:0005524">
    <property type="term" value="F:ATP binding"/>
    <property type="evidence" value="ECO:0007669"/>
    <property type="project" value="UniProtKB-KW"/>
</dbReference>
<dbReference type="InterPro" id="IPR018062">
    <property type="entry name" value="HTH_AraC-typ_CS"/>
</dbReference>
<keyword evidence="4" id="KW-0805">Transcription regulation</keyword>
<dbReference type="SUPFAM" id="SSF46689">
    <property type="entry name" value="Homeodomain-like"/>
    <property type="match status" value="1"/>
</dbReference>
<dbReference type="InterPro" id="IPR011123">
    <property type="entry name" value="Y_Y_Y"/>
</dbReference>
<comment type="caution">
    <text evidence="11">The sequence shown here is derived from an EMBL/GenBank/DDBJ whole genome shotgun (WGS) entry which is preliminary data.</text>
</comment>
<sequence>MRFSTYIGWLLAFFIITIPGFSQRSPDQFRFEHITIDRGLSHSDAMCVTQDKEGFVWIGTNKGINRYDGYSLKTYNLPVDTQRGVSSNRVRSLHVDQRGTLWAGVERAGLFWYDVRTDRFTSIQTKSTNAGFGPLLDKLGQTNVHAVVSDKRGRLWVATQRDGVFMFQFDRDGTLQAVRSVRLTGSPNKEPTISKLALDERGTLWIGTLGYGLWRFRWTDAQNKTPLQAVPVPTVEGPNIRALHIDRRNDLWVGTDDRVYWTASSALRSAVGPTFQSLHRPFAGVESLFLDSFYRLWVGTHYGLLLLDGGAVAQSQPPVDERKLLTFLPSDADSYSINSVRVHDIREDQFHNLWLATSAGGLNQIRLRAKPFGQLRQAITGTTTPATNYINAICKDEAANRLWIGTRNGLTCYDQSTGTYQNYLNRPGLGTVNGIDVSALFLASDRTLWIGTRYGGLYTMDVRRGTSPQRLSDVKPGPDWRGISTESITGDRSGTVWIASFNNGMHQLNRHGHYLRHYDGKNGILPTHQLTALLYDSTRNVLWVSTRDAGLLKLRPQPDSLHLVSQFTHDPRNPNSLLVNYTWPLLNDGRGNLWIGTIGGGLHRLSTDAHGRERIDRYQQQIPETDIESLLTDGAGNIWIGGAGLYKFVPQTRQLLHFDISDGLQSNSFKVGAAFQSSDGTLYFGGTNGITFFQPRQIQQNPYRPIAQITGLHVLNQLVTVGDTLNGRVLLTKPLTQKPRIELNASENDFSVEFVGLNYANPQKQQYVYQLEGYTNGWVRPAPGQRMATFANLPAGDYVFRVNASNDDGIWSAQPAVMRITILPPWWRTWWAYLLGISAITGALWFYRRTELAQQALQNKLALEQYKAEQEKEVTDSRLRFFTNVSHELRTPLTLILGPMDELAASTNITVTQVRERILLMHQQTRKLLDLVNQLLDFRKAETGHITLRASREDIIPFLSEIFLIFKLKAEELDLDYTLQLPAENIALYVDRSKLEIMLTNLLSNAFKYTPAGGRIQVTVARIGSPDRPAVFQNTVLQDNYLQITVRDWGVGMPSDQVDKIFDPYYQASQTDTLRVTGTGLGLSLVKQFTEAHQGSVAVQSSPGAGTTFTLRLPFGHAHLPPDDIRTAIAADEVPDPDPTPQLDDLPLHDTPPVGIPPGAARVLIVEDNDDLRQYLIRLLDPAFKVYSAVDGLDGWSKTLELLPDIVVSDVMMPRSNGLELCRTIKQHPKTSHIPVVLLTARVAATHELEGLETGADEYMAKPFNPQVLFTKLSVMLQNRFRLRDYYQRQILLEPSDIAIPDEERQLLEKAMQLVETHMSDPDFSVPMLVREMGMSQSVFYRHIKAITGQTVIEFIRDVRMKRAAQLLATSSLRVSEVASQVGFEDVKYFRKAFQHLFNVSPSDYAKQHRESVTDPKV</sequence>
<dbReference type="EMBL" id="JALPRF010000011">
    <property type="protein sequence ID" value="MCK8495764.1"/>
    <property type="molecule type" value="Genomic_DNA"/>
</dbReference>
<dbReference type="InterPro" id="IPR018060">
    <property type="entry name" value="HTH_AraC"/>
</dbReference>
<dbReference type="SUPFAM" id="SSF50998">
    <property type="entry name" value="Quinoprotein alcohol dehydrogenase-like"/>
    <property type="match status" value="1"/>
</dbReference>
<organism evidence="11 12">
    <name type="scientific">Spirosoma liriopis</name>
    <dbReference type="NCBI Taxonomy" id="2937440"/>
    <lineage>
        <taxon>Bacteria</taxon>
        <taxon>Pseudomonadati</taxon>
        <taxon>Bacteroidota</taxon>
        <taxon>Cytophagia</taxon>
        <taxon>Cytophagales</taxon>
        <taxon>Cytophagaceae</taxon>
        <taxon>Spirosoma</taxon>
    </lineage>
</organism>
<dbReference type="InterPro" id="IPR011047">
    <property type="entry name" value="Quinoprotein_ADH-like_sf"/>
</dbReference>
<dbReference type="InterPro" id="IPR005467">
    <property type="entry name" value="His_kinase_dom"/>
</dbReference>
<evidence type="ECO:0000256" key="2">
    <source>
        <dbReference type="ARBA" id="ARBA00012438"/>
    </source>
</evidence>
<dbReference type="SMART" id="SM00387">
    <property type="entry name" value="HATPase_c"/>
    <property type="match status" value="1"/>
</dbReference>
<dbReference type="Pfam" id="PF00072">
    <property type="entry name" value="Response_reg"/>
    <property type="match status" value="1"/>
</dbReference>
<dbReference type="InterPro" id="IPR011110">
    <property type="entry name" value="Reg_prop"/>
</dbReference>
<dbReference type="Proteomes" id="UP001202180">
    <property type="component" value="Unassembled WGS sequence"/>
</dbReference>
<reference evidence="11 12" key="1">
    <citation type="submission" date="2022-04" db="EMBL/GenBank/DDBJ databases">
        <title>Spirosoma sp. strain RP8 genome sequencing and assembly.</title>
        <authorList>
            <person name="Jung Y."/>
        </authorList>
    </citation>
    <scope>NUCLEOTIDE SEQUENCE [LARGE SCALE GENOMIC DNA]</scope>
    <source>
        <strain evidence="11 12">RP8</strain>
    </source>
</reference>
<evidence type="ECO:0000256" key="7">
    <source>
        <dbReference type="PROSITE-ProRule" id="PRU00169"/>
    </source>
</evidence>
<dbReference type="PROSITE" id="PS01124">
    <property type="entry name" value="HTH_ARAC_FAMILY_2"/>
    <property type="match status" value="1"/>
</dbReference>
<dbReference type="InterPro" id="IPR003661">
    <property type="entry name" value="HisK_dim/P_dom"/>
</dbReference>
<feature type="domain" description="HTH araC/xylS-type" evidence="8">
    <location>
        <begin position="1309"/>
        <end position="1408"/>
    </location>
</feature>
<dbReference type="RefSeq" id="WP_248480521.1">
    <property type="nucleotide sequence ID" value="NZ_JALPRF010000011.1"/>
</dbReference>
<keyword evidence="11" id="KW-0547">Nucleotide-binding</keyword>
<evidence type="ECO:0000256" key="3">
    <source>
        <dbReference type="ARBA" id="ARBA00022553"/>
    </source>
</evidence>
<dbReference type="PANTHER" id="PTHR43547:SF2">
    <property type="entry name" value="HYBRID SIGNAL TRANSDUCTION HISTIDINE KINASE C"/>
    <property type="match status" value="1"/>
</dbReference>
<dbReference type="CDD" id="cd00082">
    <property type="entry name" value="HisKA"/>
    <property type="match status" value="1"/>
</dbReference>
<dbReference type="InterPro" id="IPR011006">
    <property type="entry name" value="CheY-like_superfamily"/>
</dbReference>
<keyword evidence="11" id="KW-0067">ATP-binding</keyword>
<evidence type="ECO:0000313" key="12">
    <source>
        <dbReference type="Proteomes" id="UP001202180"/>
    </source>
</evidence>
<dbReference type="Pfam" id="PF12833">
    <property type="entry name" value="HTH_18"/>
    <property type="match status" value="1"/>
</dbReference>
<dbReference type="InterPro" id="IPR036890">
    <property type="entry name" value="HATPase_C_sf"/>
</dbReference>
<dbReference type="InterPro" id="IPR003594">
    <property type="entry name" value="HATPase_dom"/>
</dbReference>
<dbReference type="Pfam" id="PF00512">
    <property type="entry name" value="HisKA"/>
    <property type="match status" value="1"/>
</dbReference>